<evidence type="ECO:0000313" key="1">
    <source>
        <dbReference type="EMBL" id="AHM56397.1"/>
    </source>
</evidence>
<protein>
    <submittedName>
        <fullName evidence="1">Uncharacterized protein</fullName>
    </submittedName>
</protein>
<dbReference type="AlphaFoldDB" id="W8TJJ3"/>
<dbReference type="OrthoDB" id="1706192at2"/>
<dbReference type="STRING" id="1286171.EAL2_c10990"/>
<dbReference type="RefSeq" id="WP_025435402.1">
    <property type="nucleotide sequence ID" value="NZ_CP007452.1"/>
</dbReference>
<organism evidence="1 2">
    <name type="scientific">Peptoclostridium acidaminophilum DSM 3953</name>
    <dbReference type="NCBI Taxonomy" id="1286171"/>
    <lineage>
        <taxon>Bacteria</taxon>
        <taxon>Bacillati</taxon>
        <taxon>Bacillota</taxon>
        <taxon>Clostridia</taxon>
        <taxon>Peptostreptococcales</taxon>
        <taxon>Peptoclostridiaceae</taxon>
        <taxon>Peptoclostridium</taxon>
    </lineage>
</organism>
<dbReference type="EMBL" id="CP007452">
    <property type="protein sequence ID" value="AHM56397.1"/>
    <property type="molecule type" value="Genomic_DNA"/>
</dbReference>
<name>W8TJJ3_PEPAC</name>
<dbReference type="HOGENOM" id="CLU_1486926_0_0_9"/>
<reference evidence="1 2" key="1">
    <citation type="journal article" date="2014" name="Genome Announc.">
        <title>Complete Genome Sequence of Amino Acid-Utilizing Eubacterium acidaminophilum al-2 (DSM 3953).</title>
        <authorList>
            <person name="Poehlein A."/>
            <person name="Andreesen J.R."/>
            <person name="Daniel R."/>
        </authorList>
    </citation>
    <scope>NUCLEOTIDE SEQUENCE [LARGE SCALE GENOMIC DNA]</scope>
    <source>
        <strain evidence="1 2">DSM 3953</strain>
    </source>
</reference>
<sequence>MKKMLENVLRNYKKNKSVVEMAQARIDAWEAAIKNPEMILEVFSDDKSNNCWMGGSGYTKHSVVENEVIKKLTKCEDENMKKEKYVEILKEYIKREKSKAFMPKLEISQVECMLSSLTNQEKYVVECKYLENMSWGEIEIKINEKYRQKNYITTSGIRKINFMAIDKLIEVLEQVNALKVV</sequence>
<dbReference type="PATRIC" id="fig|1286171.3.peg.1050"/>
<accession>W8TJJ3</accession>
<dbReference type="eggNOG" id="ENOG50349DN">
    <property type="taxonomic scope" value="Bacteria"/>
</dbReference>
<gene>
    <name evidence="1" type="ORF">EAL2_c10990</name>
</gene>
<evidence type="ECO:0000313" key="2">
    <source>
        <dbReference type="Proteomes" id="UP000019591"/>
    </source>
</evidence>
<proteinExistence type="predicted"/>
<dbReference type="KEGG" id="eac:EAL2_c10990"/>
<dbReference type="Proteomes" id="UP000019591">
    <property type="component" value="Chromosome"/>
</dbReference>
<keyword evidence="2" id="KW-1185">Reference proteome</keyword>